<dbReference type="Proteomes" id="UP000507245">
    <property type="component" value="Unassembled WGS sequence"/>
</dbReference>
<organism evidence="1 2">
    <name type="scientific">Prunus armeniaca</name>
    <name type="common">Apricot</name>
    <name type="synonym">Armeniaca vulgaris</name>
    <dbReference type="NCBI Taxonomy" id="36596"/>
    <lineage>
        <taxon>Eukaryota</taxon>
        <taxon>Viridiplantae</taxon>
        <taxon>Streptophyta</taxon>
        <taxon>Embryophyta</taxon>
        <taxon>Tracheophyta</taxon>
        <taxon>Spermatophyta</taxon>
        <taxon>Magnoliopsida</taxon>
        <taxon>eudicotyledons</taxon>
        <taxon>Gunneridae</taxon>
        <taxon>Pentapetalae</taxon>
        <taxon>rosids</taxon>
        <taxon>fabids</taxon>
        <taxon>Rosales</taxon>
        <taxon>Rosaceae</taxon>
        <taxon>Amygdaloideae</taxon>
        <taxon>Amygdaleae</taxon>
        <taxon>Prunus</taxon>
    </lineage>
</organism>
<sequence length="203" mass="22454">MTCTEAAENRNSRVPLYRAALKGDWKAAKKIIDEDPSILVASIAHGSYTALHVAAGAGHVHFVEKLVDRMETETVDLRQLDGRGNTAFCVAAAAGHVKIAEVMMGKDRELPKLLGSEGKTPLCHAASFGRQEMSSLLYSTPEYMSPQENLPRLFFTCIYSGLYGKFQRLSISLTWIFSFKWYLLSSNPTPISISNTLYRSSLS</sequence>
<dbReference type="SMART" id="SM00248">
    <property type="entry name" value="ANK"/>
    <property type="match status" value="4"/>
</dbReference>
<dbReference type="PANTHER" id="PTHR24121:SF21">
    <property type="entry name" value="ANKYRIN REPEAT FAMILY PROTEIN"/>
    <property type="match status" value="1"/>
</dbReference>
<dbReference type="Gene3D" id="1.25.40.20">
    <property type="entry name" value="Ankyrin repeat-containing domain"/>
    <property type="match status" value="1"/>
</dbReference>
<dbReference type="OrthoDB" id="1925304at2759"/>
<keyword evidence="2" id="KW-1185">Reference proteome</keyword>
<reference evidence="2" key="1">
    <citation type="journal article" date="2020" name="Genome Biol.">
        <title>Gamete binning: chromosome-level and haplotype-resolved genome assembly enabled by high-throughput single-cell sequencing of gamete genomes.</title>
        <authorList>
            <person name="Campoy J.A."/>
            <person name="Sun H."/>
            <person name="Goel M."/>
            <person name="Jiao W.-B."/>
            <person name="Folz-Donahue K."/>
            <person name="Wang N."/>
            <person name="Rubio M."/>
            <person name="Liu C."/>
            <person name="Kukat C."/>
            <person name="Ruiz D."/>
            <person name="Huettel B."/>
            <person name="Schneeberger K."/>
        </authorList>
    </citation>
    <scope>NUCLEOTIDE SEQUENCE [LARGE SCALE GENOMIC DNA]</scope>
    <source>
        <strain evidence="2">cv. Rojo Pasion</strain>
    </source>
</reference>
<dbReference type="InterPro" id="IPR002110">
    <property type="entry name" value="Ankyrin_rpt"/>
</dbReference>
<dbReference type="Pfam" id="PF12796">
    <property type="entry name" value="Ank_2"/>
    <property type="match status" value="1"/>
</dbReference>
<name>A0A6J5WFH6_PRUAR</name>
<dbReference type="PANTHER" id="PTHR24121">
    <property type="entry name" value="NO MECHANORECEPTOR POTENTIAL C, ISOFORM D-RELATED"/>
    <property type="match status" value="1"/>
</dbReference>
<proteinExistence type="predicted"/>
<protein>
    <submittedName>
        <fullName evidence="1">Uncharacterized protein</fullName>
    </submittedName>
</protein>
<evidence type="ECO:0000313" key="1">
    <source>
        <dbReference type="EMBL" id="CAB4298567.1"/>
    </source>
</evidence>
<dbReference type="SUPFAM" id="SSF48403">
    <property type="entry name" value="Ankyrin repeat"/>
    <property type="match status" value="1"/>
</dbReference>
<gene>
    <name evidence="1" type="ORF">ORAREDHAP_LOCUS11045</name>
</gene>
<dbReference type="InterPro" id="IPR036770">
    <property type="entry name" value="Ankyrin_rpt-contain_sf"/>
</dbReference>
<evidence type="ECO:0000313" key="2">
    <source>
        <dbReference type="Proteomes" id="UP000507245"/>
    </source>
</evidence>
<accession>A0A6J5WFH6</accession>
<dbReference type="AlphaFoldDB" id="A0A6J5WFH6"/>
<dbReference type="EMBL" id="CAEKKB010000002">
    <property type="protein sequence ID" value="CAB4298567.1"/>
    <property type="molecule type" value="Genomic_DNA"/>
</dbReference>